<sequence>MKKTQLLASTAAGAILGALVFGSGPAVSQMAVVDWPSIAIQQAVQAIQNTISSTLTSMSGILGDVTNGSITTLLVQGFTQNANYSKAQIDAVQQIADAHLLASTRVNRDFRNAQIRDEHTVNSNHCAAIDNGQTITVGAGQSYVVANSIENVADPRGEAEPNTPAYLGQAQAVAAISQLHLSRYCSQAEASAGLCTLSQTPNADQRATSLFGPGTLNGQAGVNAANDFVTNLTQPIVPAALRGEQLTSEIGRDAMARRHEYNARMSLARSVLDYAIGVQAPSVPLTAAQQQQMTNEGLTPLTTGSWLQAIMLDSNRRYSDLNWAAQLQAMPPASVEREIAQELAATNYLLTQLYRVNLMNASANGAHLAATTEHIYQPTVELPTPNMSN</sequence>
<gene>
    <name evidence="1" type="ORF">MPC4_110102</name>
</gene>
<dbReference type="Proteomes" id="UP000485880">
    <property type="component" value="Unassembled WGS sequence"/>
</dbReference>
<protein>
    <submittedName>
        <fullName evidence="1">Uncharacterized protein</fullName>
    </submittedName>
</protein>
<dbReference type="EMBL" id="CABFMQ020000013">
    <property type="protein sequence ID" value="VTZ48802.1"/>
    <property type="molecule type" value="Genomic_DNA"/>
</dbReference>
<organism evidence="1 2">
    <name type="scientific">Methylocella tundrae</name>
    <dbReference type="NCBI Taxonomy" id="227605"/>
    <lineage>
        <taxon>Bacteria</taxon>
        <taxon>Pseudomonadati</taxon>
        <taxon>Pseudomonadota</taxon>
        <taxon>Alphaproteobacteria</taxon>
        <taxon>Hyphomicrobiales</taxon>
        <taxon>Beijerinckiaceae</taxon>
        <taxon>Methylocella</taxon>
    </lineage>
</organism>
<dbReference type="AlphaFoldDB" id="A0A8B6M3U7"/>
<comment type="caution">
    <text evidence="1">The sequence shown here is derived from an EMBL/GenBank/DDBJ whole genome shotgun (WGS) entry which is preliminary data.</text>
</comment>
<name>A0A8B6M3U7_METTU</name>
<dbReference type="RefSeq" id="WP_174511284.1">
    <property type="nucleotide sequence ID" value="NZ_CABFMQ020000013.1"/>
</dbReference>
<evidence type="ECO:0000313" key="2">
    <source>
        <dbReference type="Proteomes" id="UP000485880"/>
    </source>
</evidence>
<keyword evidence="2" id="KW-1185">Reference proteome</keyword>
<reference evidence="1 2" key="1">
    <citation type="submission" date="2019-05" db="EMBL/GenBank/DDBJ databases">
        <authorList>
            <person name="Farhan Ul Haque M."/>
        </authorList>
    </citation>
    <scope>NUCLEOTIDE SEQUENCE [LARGE SCALE GENOMIC DNA]</scope>
    <source>
        <strain evidence="1">2</strain>
    </source>
</reference>
<proteinExistence type="predicted"/>
<accession>A0A8B6M3U7</accession>
<evidence type="ECO:0000313" key="1">
    <source>
        <dbReference type="EMBL" id="VTZ48802.1"/>
    </source>
</evidence>